<protein>
    <submittedName>
        <fullName evidence="1">Uncharacterized protein</fullName>
    </submittedName>
</protein>
<gene>
    <name evidence="1" type="ORF">WKI47_24365</name>
</gene>
<dbReference type="Proteomes" id="UP001380953">
    <property type="component" value="Unassembled WGS sequence"/>
</dbReference>
<evidence type="ECO:0000313" key="1">
    <source>
        <dbReference type="EMBL" id="MEJ8307055.1"/>
    </source>
</evidence>
<sequence length="170" mass="18687">MEMRDIPFEEVLSYADAVVVVTIGERNPDLEVGLITEPGTPEGNLSEKQEAQGAKPASATFISYQAQVKEAVAGAEVGQEINLIVSEELQSVEPVLQPGMEILTAIKKGIGEEQQNNYSFTRYGTYYVVDDNYVLSAFEAEDQDTSTFTEDTNGKTLENLIEKVQEIKAE</sequence>
<dbReference type="EMBL" id="JBBKAR010000058">
    <property type="protein sequence ID" value="MEJ8307055.1"/>
    <property type="molecule type" value="Genomic_DNA"/>
</dbReference>
<keyword evidence="2" id="KW-1185">Reference proteome</keyword>
<comment type="caution">
    <text evidence="1">The sequence shown here is derived from an EMBL/GenBank/DDBJ whole genome shotgun (WGS) entry which is preliminary data.</text>
</comment>
<organism evidence="1 2">
    <name type="scientific">Saccharibacillus sacchari</name>
    <dbReference type="NCBI Taxonomy" id="456493"/>
    <lineage>
        <taxon>Bacteria</taxon>
        <taxon>Bacillati</taxon>
        <taxon>Bacillota</taxon>
        <taxon>Bacilli</taxon>
        <taxon>Bacillales</taxon>
        <taxon>Paenibacillaceae</taxon>
        <taxon>Saccharibacillus</taxon>
    </lineage>
</organism>
<name>A0ACC6PJ89_9BACL</name>
<accession>A0ACC6PJ89</accession>
<reference evidence="1" key="1">
    <citation type="submission" date="2024-03" db="EMBL/GenBank/DDBJ databases">
        <title>Whole genome sequecning of epiphytes from Marcgravia umbellata leaves.</title>
        <authorList>
            <person name="Kumar G."/>
            <person name="Savka M.A."/>
        </authorList>
    </citation>
    <scope>NUCLEOTIDE SEQUENCE</scope>
    <source>
        <strain evidence="1">RIT_BL5</strain>
    </source>
</reference>
<evidence type="ECO:0000313" key="2">
    <source>
        <dbReference type="Proteomes" id="UP001380953"/>
    </source>
</evidence>
<proteinExistence type="predicted"/>